<keyword evidence="2" id="KW-0472">Membrane</keyword>
<name>A0ABU0R8T0_9MICO</name>
<evidence type="ECO:0000313" key="3">
    <source>
        <dbReference type="EMBL" id="MDQ0894482.1"/>
    </source>
</evidence>
<reference evidence="3 4" key="1">
    <citation type="submission" date="2023-07" db="EMBL/GenBank/DDBJ databases">
        <title>Comparative genomics of wheat-associated soil bacteria to identify genetic determinants of phenazine resistance.</title>
        <authorList>
            <person name="Mouncey N."/>
        </authorList>
    </citation>
    <scope>NUCLEOTIDE SEQUENCE [LARGE SCALE GENOMIC DNA]</scope>
    <source>
        <strain evidence="3 4">V3I3</strain>
    </source>
</reference>
<evidence type="ECO:0000256" key="1">
    <source>
        <dbReference type="SAM" id="MobiDB-lite"/>
    </source>
</evidence>
<sequence length="78" mass="8316">MYELFNFGAIYGVIWLVFALALLTAVVCLIVFLISATKASAAMARYRRVQTELLLADASDGGAHDDDISGDARPPAAP</sequence>
<evidence type="ECO:0000256" key="2">
    <source>
        <dbReference type="SAM" id="Phobius"/>
    </source>
</evidence>
<accession>A0ABU0R8T0</accession>
<keyword evidence="2" id="KW-1133">Transmembrane helix</keyword>
<keyword evidence="2" id="KW-0812">Transmembrane</keyword>
<feature type="region of interest" description="Disordered" evidence="1">
    <location>
        <begin position="59"/>
        <end position="78"/>
    </location>
</feature>
<keyword evidence="4" id="KW-1185">Reference proteome</keyword>
<gene>
    <name evidence="3" type="ORF">QFZ26_002037</name>
</gene>
<proteinExistence type="predicted"/>
<dbReference type="RefSeq" id="WP_307041755.1">
    <property type="nucleotide sequence ID" value="NZ_JAUSYY010000001.1"/>
</dbReference>
<protein>
    <submittedName>
        <fullName evidence="3">Uncharacterized protein</fullName>
    </submittedName>
</protein>
<comment type="caution">
    <text evidence="3">The sequence shown here is derived from an EMBL/GenBank/DDBJ whole genome shotgun (WGS) entry which is preliminary data.</text>
</comment>
<dbReference type="Proteomes" id="UP001239083">
    <property type="component" value="Unassembled WGS sequence"/>
</dbReference>
<organism evidence="3 4">
    <name type="scientific">Agromyces ramosus</name>
    <dbReference type="NCBI Taxonomy" id="33879"/>
    <lineage>
        <taxon>Bacteria</taxon>
        <taxon>Bacillati</taxon>
        <taxon>Actinomycetota</taxon>
        <taxon>Actinomycetes</taxon>
        <taxon>Micrococcales</taxon>
        <taxon>Microbacteriaceae</taxon>
        <taxon>Agromyces</taxon>
    </lineage>
</organism>
<dbReference type="EMBL" id="JAUSYY010000001">
    <property type="protein sequence ID" value="MDQ0894482.1"/>
    <property type="molecule type" value="Genomic_DNA"/>
</dbReference>
<feature type="transmembrane region" description="Helical" evidence="2">
    <location>
        <begin position="12"/>
        <end position="37"/>
    </location>
</feature>
<evidence type="ECO:0000313" key="4">
    <source>
        <dbReference type="Proteomes" id="UP001239083"/>
    </source>
</evidence>